<dbReference type="Pfam" id="PF09754">
    <property type="entry name" value="PAC2"/>
    <property type="match status" value="1"/>
</dbReference>
<organism evidence="5 6">
    <name type="scientific">Rhodocollybia butyracea</name>
    <dbReference type="NCBI Taxonomy" id="206335"/>
    <lineage>
        <taxon>Eukaryota</taxon>
        <taxon>Fungi</taxon>
        <taxon>Dikarya</taxon>
        <taxon>Basidiomycota</taxon>
        <taxon>Agaricomycotina</taxon>
        <taxon>Agaricomycetes</taxon>
        <taxon>Agaricomycetidae</taxon>
        <taxon>Agaricales</taxon>
        <taxon>Marasmiineae</taxon>
        <taxon>Omphalotaceae</taxon>
        <taxon>Rhodocollybia</taxon>
    </lineage>
</organism>
<dbReference type="EMBL" id="JADNRY010000044">
    <property type="protein sequence ID" value="KAF9070111.1"/>
    <property type="molecule type" value="Genomic_DNA"/>
</dbReference>
<dbReference type="InterPro" id="IPR016562">
    <property type="entry name" value="Proteasome_assmbl_chp_2_euk"/>
</dbReference>
<evidence type="ECO:0000256" key="1">
    <source>
        <dbReference type="ARBA" id="ARBA00019186"/>
    </source>
</evidence>
<dbReference type="PIRSF" id="PIRSF010044">
    <property type="entry name" value="UCP010044"/>
    <property type="match status" value="1"/>
</dbReference>
<dbReference type="GO" id="GO:0043248">
    <property type="term" value="P:proteasome assembly"/>
    <property type="evidence" value="ECO:0007669"/>
    <property type="project" value="TreeGrafter"/>
</dbReference>
<proteinExistence type="inferred from homology"/>
<evidence type="ECO:0000313" key="5">
    <source>
        <dbReference type="EMBL" id="KAF9070111.1"/>
    </source>
</evidence>
<dbReference type="SUPFAM" id="SSF159659">
    <property type="entry name" value="Cgl1923-like"/>
    <property type="match status" value="1"/>
</dbReference>
<comment type="function">
    <text evidence="4">Involved in 20S proteasome assembly.</text>
</comment>
<keyword evidence="2 4" id="KW-0143">Chaperone</keyword>
<evidence type="ECO:0000313" key="6">
    <source>
        <dbReference type="Proteomes" id="UP000772434"/>
    </source>
</evidence>
<comment type="subunit">
    <text evidence="4">Component of the 20S proteasome chaperone.</text>
</comment>
<dbReference type="InterPro" id="IPR019151">
    <property type="entry name" value="Proteasome_assmbl_chaperone_2"/>
</dbReference>
<protein>
    <recommendedName>
        <fullName evidence="1 4">Proteasome assembly chaperone 2</fullName>
    </recommendedName>
</protein>
<comment type="similarity">
    <text evidence="3 4">Belongs to the PSMG2 family.</text>
</comment>
<gene>
    <name evidence="5" type="ORF">BDP27DRAFT_1292900</name>
</gene>
<reference evidence="5" key="1">
    <citation type="submission" date="2020-11" db="EMBL/GenBank/DDBJ databases">
        <authorList>
            <consortium name="DOE Joint Genome Institute"/>
            <person name="Ahrendt S."/>
            <person name="Riley R."/>
            <person name="Andreopoulos W."/>
            <person name="Labutti K."/>
            <person name="Pangilinan J."/>
            <person name="Ruiz-Duenas F.J."/>
            <person name="Barrasa J.M."/>
            <person name="Sanchez-Garcia M."/>
            <person name="Camarero S."/>
            <person name="Miyauchi S."/>
            <person name="Serrano A."/>
            <person name="Linde D."/>
            <person name="Babiker R."/>
            <person name="Drula E."/>
            <person name="Ayuso-Fernandez I."/>
            <person name="Pacheco R."/>
            <person name="Padilla G."/>
            <person name="Ferreira P."/>
            <person name="Barriuso J."/>
            <person name="Kellner H."/>
            <person name="Castanera R."/>
            <person name="Alfaro M."/>
            <person name="Ramirez L."/>
            <person name="Pisabarro A.G."/>
            <person name="Kuo A."/>
            <person name="Tritt A."/>
            <person name="Lipzen A."/>
            <person name="He G."/>
            <person name="Yan M."/>
            <person name="Ng V."/>
            <person name="Cullen D."/>
            <person name="Martin F."/>
            <person name="Rosso M.-N."/>
            <person name="Henrissat B."/>
            <person name="Hibbett D."/>
            <person name="Martinez A.T."/>
            <person name="Grigoriev I.V."/>
        </authorList>
    </citation>
    <scope>NUCLEOTIDE SEQUENCE</scope>
    <source>
        <strain evidence="5">AH 40177</strain>
    </source>
</reference>
<sequence length="254" mass="27808">MPFLASTTLNLTKKTLVTGVVSSANVSQLAVDLLISSLGLGRIAILDPQYFIPLVGNRENGEPGITAPFELYGKDGLDIVVMQQRSPTLKSKKQEFIDSFYDFVQKSGVAAVLILSGVDLSNRLDEQMSTPTYQLQPNSSSLSSTPLHRLTVFPIPEYRSPVPQRPSDNDESRIPFIPGGGITRRLLSSLPKDWSIPIAVLLRFALDGDNRADAYSLASIVAQIVGMDLNMIEWKQPESWSGLFGTPHDQSLYG</sequence>
<dbReference type="GO" id="GO:0005634">
    <property type="term" value="C:nucleus"/>
    <property type="evidence" value="ECO:0007669"/>
    <property type="project" value="TreeGrafter"/>
</dbReference>
<comment type="caution">
    <text evidence="5">The sequence shown here is derived from an EMBL/GenBank/DDBJ whole genome shotgun (WGS) entry which is preliminary data.</text>
</comment>
<dbReference type="PANTHER" id="PTHR12970">
    <property type="entry name" value="PROTEASOME ASSEMBLY CHAPERONE 2"/>
    <property type="match status" value="1"/>
</dbReference>
<dbReference type="PANTHER" id="PTHR12970:SF1">
    <property type="entry name" value="PROTEASOME ASSEMBLY CHAPERONE 2"/>
    <property type="match status" value="1"/>
</dbReference>
<keyword evidence="6" id="KW-1185">Reference proteome</keyword>
<evidence type="ECO:0000256" key="4">
    <source>
        <dbReference type="PIRNR" id="PIRNR010044"/>
    </source>
</evidence>
<dbReference type="OrthoDB" id="10260712at2759"/>
<evidence type="ECO:0000256" key="3">
    <source>
        <dbReference type="ARBA" id="ARBA00025745"/>
    </source>
</evidence>
<dbReference type="Proteomes" id="UP000772434">
    <property type="component" value="Unassembled WGS sequence"/>
</dbReference>
<dbReference type="AlphaFoldDB" id="A0A9P5U8K7"/>
<dbReference type="GO" id="GO:0005829">
    <property type="term" value="C:cytosol"/>
    <property type="evidence" value="ECO:0007669"/>
    <property type="project" value="TreeGrafter"/>
</dbReference>
<dbReference type="Gene3D" id="3.40.50.10900">
    <property type="entry name" value="PAC-like subunit"/>
    <property type="match status" value="2"/>
</dbReference>
<accession>A0A9P5U8K7</accession>
<dbReference type="InterPro" id="IPR038389">
    <property type="entry name" value="PSMG2_sf"/>
</dbReference>
<name>A0A9P5U8K7_9AGAR</name>
<evidence type="ECO:0000256" key="2">
    <source>
        <dbReference type="ARBA" id="ARBA00023186"/>
    </source>
</evidence>